<feature type="domain" description="Acylphosphatase-like" evidence="5">
    <location>
        <begin position="3"/>
        <end position="90"/>
    </location>
</feature>
<proteinExistence type="inferred from homology"/>
<dbReference type="Pfam" id="PF01255">
    <property type="entry name" value="Prenyltransf"/>
    <property type="match status" value="1"/>
</dbReference>
<dbReference type="InterPro" id="IPR036424">
    <property type="entry name" value="UPP_synth-like_sf"/>
</dbReference>
<protein>
    <recommendedName>
        <fullName evidence="2">Isoprenyl transferase</fullName>
        <ecNumber evidence="2">2.5.1.-</ecNumber>
    </recommendedName>
</protein>
<evidence type="ECO:0000313" key="6">
    <source>
        <dbReference type="EMBL" id="MCA9383696.1"/>
    </source>
</evidence>
<keyword evidence="3" id="KW-0378">Hydrolase</keyword>
<feature type="binding site" evidence="2">
    <location>
        <position position="131"/>
    </location>
    <ligand>
        <name>substrate</name>
    </ligand>
</feature>
<evidence type="ECO:0000313" key="7">
    <source>
        <dbReference type="Proteomes" id="UP000783287"/>
    </source>
</evidence>
<gene>
    <name evidence="6" type="primary">uppS</name>
    <name evidence="6" type="ORF">KC909_04975</name>
</gene>
<sequence length="363" mass="42078">MEQLVIKITGIVQGVHLRGRISKMANSLYLKGYVKNHKDGSIEILAQGKRASLEELLSYCQKPPFLVRLTGMSYEWSQPEKEYKKFKVEKEQPVWKDQARSFVNLGKEVLSNEKLNVPKHVVIIPDGNRRWAREKGWRAYIGHRRAAKMERVLELFNKSKELGVEYLTLWAFSTENWKREDREVEEIFNLVRTLGKDLRQLLIDEEIRFRSMGRRDRLPEDVLAILDDLTELTKDHDKLNFQLCLDYNGRDDLVRAVRGIIDAGVEEINEEVISEYLDSNGIPDPDLVIRTSGERRTSGIMAYQAAYAELYFTNVYFPDFDAEHFKLAVYDYAARNRRFGGTLASDLKTDPEKLIDPDANLAV</sequence>
<feature type="binding site" evidence="2">
    <location>
        <begin position="296"/>
        <end position="298"/>
    </location>
    <ligand>
        <name>substrate</name>
    </ligand>
</feature>
<dbReference type="SUPFAM" id="SSF64005">
    <property type="entry name" value="Undecaprenyl diphosphate synthase"/>
    <property type="match status" value="1"/>
</dbReference>
<dbReference type="GO" id="GO:0016094">
    <property type="term" value="P:polyprenol biosynthetic process"/>
    <property type="evidence" value="ECO:0007669"/>
    <property type="project" value="TreeGrafter"/>
</dbReference>
<dbReference type="Gene3D" id="3.30.70.100">
    <property type="match status" value="1"/>
</dbReference>
<dbReference type="CDD" id="cd00475">
    <property type="entry name" value="Cis_IPPS"/>
    <property type="match status" value="1"/>
</dbReference>
<feature type="binding site" evidence="2">
    <location>
        <begin position="173"/>
        <end position="175"/>
    </location>
    <ligand>
        <name>substrate</name>
    </ligand>
</feature>
<evidence type="ECO:0000256" key="2">
    <source>
        <dbReference type="HAMAP-Rule" id="MF_01139"/>
    </source>
</evidence>
<dbReference type="Gene3D" id="3.40.1180.10">
    <property type="entry name" value="Decaprenyl diphosphate synthase-like"/>
    <property type="match status" value="1"/>
</dbReference>
<feature type="active site" description="Proton acceptor" evidence="2">
    <location>
        <position position="176"/>
    </location>
</feature>
<comment type="catalytic activity">
    <reaction evidence="3">
        <text>an acyl phosphate + H2O = a carboxylate + phosphate + H(+)</text>
        <dbReference type="Rhea" id="RHEA:14965"/>
        <dbReference type="ChEBI" id="CHEBI:15377"/>
        <dbReference type="ChEBI" id="CHEBI:15378"/>
        <dbReference type="ChEBI" id="CHEBI:29067"/>
        <dbReference type="ChEBI" id="CHEBI:43474"/>
        <dbReference type="ChEBI" id="CHEBI:59918"/>
        <dbReference type="EC" id="3.6.1.7"/>
    </reaction>
</comment>
<dbReference type="AlphaFoldDB" id="A0A955RJ82"/>
<feature type="binding site" evidence="2">
    <location>
        <position position="309"/>
    </location>
    <ligand>
        <name>Mg(2+)</name>
        <dbReference type="ChEBI" id="CHEBI:18420"/>
    </ligand>
</feature>
<dbReference type="PROSITE" id="PS51160">
    <property type="entry name" value="ACYLPHOSPHATASE_3"/>
    <property type="match status" value="1"/>
</dbReference>
<reference evidence="6" key="2">
    <citation type="journal article" date="2021" name="Microbiome">
        <title>Successional dynamics and alternative stable states in a saline activated sludge microbial community over 9 years.</title>
        <authorList>
            <person name="Wang Y."/>
            <person name="Ye J."/>
            <person name="Ju F."/>
            <person name="Liu L."/>
            <person name="Boyd J.A."/>
            <person name="Deng Y."/>
            <person name="Parks D.H."/>
            <person name="Jiang X."/>
            <person name="Yin X."/>
            <person name="Woodcroft B.J."/>
            <person name="Tyson G.W."/>
            <person name="Hugenholtz P."/>
            <person name="Polz M.F."/>
            <person name="Zhang T."/>
        </authorList>
    </citation>
    <scope>NUCLEOTIDE SEQUENCE</scope>
    <source>
        <strain evidence="6">HKST-UBA14</strain>
    </source>
</reference>
<evidence type="ECO:0000259" key="5">
    <source>
        <dbReference type="PROSITE" id="PS51160"/>
    </source>
</evidence>
<feature type="active site" evidence="3">
    <location>
        <position position="18"/>
    </location>
</feature>
<keyword evidence="1 2" id="KW-0808">Transferase</keyword>
<reference evidence="6" key="1">
    <citation type="submission" date="2020-04" db="EMBL/GenBank/DDBJ databases">
        <authorList>
            <person name="Zhang T."/>
        </authorList>
    </citation>
    <scope>NUCLEOTIDE SEQUENCE</scope>
    <source>
        <strain evidence="6">HKST-UBA14</strain>
    </source>
</reference>
<dbReference type="EC" id="2.5.1.-" evidence="2"/>
<dbReference type="InterPro" id="IPR036046">
    <property type="entry name" value="Acylphosphatase-like_dom_sf"/>
</dbReference>
<dbReference type="InterPro" id="IPR001441">
    <property type="entry name" value="UPP_synth-like"/>
</dbReference>
<comment type="cofactor">
    <cofactor evidence="2">
        <name>Mg(2+)</name>
        <dbReference type="ChEBI" id="CHEBI:18420"/>
    </cofactor>
    <text evidence="2">Binds 2 magnesium ions per subunit.</text>
</comment>
<feature type="binding site" evidence="2">
    <location>
        <position position="126"/>
    </location>
    <ligand>
        <name>Mg(2+)</name>
        <dbReference type="ChEBI" id="CHEBI:18420"/>
    </ligand>
</feature>
<comment type="caution">
    <text evidence="6">The sequence shown here is derived from an EMBL/GenBank/DDBJ whole genome shotgun (WGS) entry which is preliminary data.</text>
</comment>
<dbReference type="GO" id="GO:0003998">
    <property type="term" value="F:acylphosphatase activity"/>
    <property type="evidence" value="ECO:0007669"/>
    <property type="project" value="UniProtKB-EC"/>
</dbReference>
<feature type="binding site" evidence="2">
    <location>
        <position position="179"/>
    </location>
    <ligand>
        <name>substrate</name>
    </ligand>
</feature>
<comment type="function">
    <text evidence="2">Catalyzes the condensation of isopentenyl diphosphate (IPP) with allylic pyrophosphates generating different type of terpenoids.</text>
</comment>
<dbReference type="Pfam" id="PF00708">
    <property type="entry name" value="Acylphosphatase"/>
    <property type="match status" value="1"/>
</dbReference>
<feature type="binding site" evidence="2">
    <location>
        <position position="177"/>
    </location>
    <ligand>
        <name>substrate</name>
    </ligand>
</feature>
<evidence type="ECO:0000256" key="3">
    <source>
        <dbReference type="PROSITE-ProRule" id="PRU00520"/>
    </source>
</evidence>
<comment type="caution">
    <text evidence="2">Lacks conserved residue(s) required for the propagation of feature annotation.</text>
</comment>
<comment type="subunit">
    <text evidence="2">Homodimer.</text>
</comment>
<accession>A0A955RJ82</accession>
<evidence type="ECO:0000256" key="4">
    <source>
        <dbReference type="RuleBase" id="RU004168"/>
    </source>
</evidence>
<keyword evidence="2" id="KW-0460">Magnesium</keyword>
<comment type="similarity">
    <text evidence="2">Belongs to the UPP synthase family.</text>
</comment>
<dbReference type="EMBL" id="JAGQLK010000114">
    <property type="protein sequence ID" value="MCA9383696.1"/>
    <property type="molecule type" value="Genomic_DNA"/>
</dbReference>
<dbReference type="GO" id="GO:0000287">
    <property type="term" value="F:magnesium ion binding"/>
    <property type="evidence" value="ECO:0007669"/>
    <property type="project" value="UniProtKB-UniRule"/>
</dbReference>
<dbReference type="InterPro" id="IPR001792">
    <property type="entry name" value="Acylphosphatase-like_dom"/>
</dbReference>
<name>A0A955RJ82_9BACT</name>
<feature type="binding site" evidence="2">
    <location>
        <begin position="127"/>
        <end position="130"/>
    </location>
    <ligand>
        <name>substrate</name>
    </ligand>
</feature>
<dbReference type="Proteomes" id="UP000783287">
    <property type="component" value="Unassembled WGS sequence"/>
</dbReference>
<dbReference type="HAMAP" id="MF_01139">
    <property type="entry name" value="ISPT"/>
    <property type="match status" value="1"/>
</dbReference>
<comment type="similarity">
    <text evidence="4">Belongs to the acylphosphatase family.</text>
</comment>
<dbReference type="SUPFAM" id="SSF54975">
    <property type="entry name" value="Acylphosphatase/BLUF domain-like"/>
    <property type="match status" value="1"/>
</dbReference>
<dbReference type="NCBIfam" id="TIGR00055">
    <property type="entry name" value="uppS"/>
    <property type="match status" value="1"/>
</dbReference>
<feature type="binding site" evidence="2">
    <location>
        <position position="290"/>
    </location>
    <ligand>
        <name>substrate</name>
    </ligand>
</feature>
<evidence type="ECO:0000256" key="1">
    <source>
        <dbReference type="ARBA" id="ARBA00022679"/>
    </source>
</evidence>
<dbReference type="PANTHER" id="PTHR10291">
    <property type="entry name" value="DEHYDRODOLICHYL DIPHOSPHATE SYNTHASE FAMILY MEMBER"/>
    <property type="match status" value="1"/>
</dbReference>
<dbReference type="GO" id="GO:0045547">
    <property type="term" value="F:ditrans,polycis-polyprenyl diphosphate synthase [(2E,6E)-farnesyl diphosphate specific] activity"/>
    <property type="evidence" value="ECO:0007669"/>
    <property type="project" value="TreeGrafter"/>
</dbReference>
<feature type="binding site" evidence="2">
    <location>
        <position position="143"/>
    </location>
    <ligand>
        <name>substrate</name>
    </ligand>
</feature>
<organism evidence="6 7">
    <name type="scientific">Candidatus Dojkabacteria bacterium</name>
    <dbReference type="NCBI Taxonomy" id="2099670"/>
    <lineage>
        <taxon>Bacteria</taxon>
        <taxon>Candidatus Dojkabacteria</taxon>
    </lineage>
</organism>
<dbReference type="PANTHER" id="PTHR10291:SF0">
    <property type="entry name" value="DEHYDRODOLICHYL DIPHOSPHATE SYNTHASE 2"/>
    <property type="match status" value="1"/>
</dbReference>
<feature type="active site" evidence="3">
    <location>
        <position position="36"/>
    </location>
</feature>
<feature type="active site" evidence="2">
    <location>
        <position position="126"/>
    </location>
</feature>
<keyword evidence="2" id="KW-0479">Metal-binding</keyword>